<accession>A0ACC2PBH7</accession>
<evidence type="ECO:0000313" key="1">
    <source>
        <dbReference type="EMBL" id="KAJ8679939.1"/>
    </source>
</evidence>
<protein>
    <submittedName>
        <fullName evidence="1">Uncharacterized protein</fullName>
    </submittedName>
</protein>
<dbReference type="Proteomes" id="UP001239111">
    <property type="component" value="Chromosome 2"/>
</dbReference>
<keyword evidence="2" id="KW-1185">Reference proteome</keyword>
<comment type="caution">
    <text evidence="1">The sequence shown here is derived from an EMBL/GenBank/DDBJ whole genome shotgun (WGS) entry which is preliminary data.</text>
</comment>
<reference evidence="1" key="1">
    <citation type="submission" date="2023-04" db="EMBL/GenBank/DDBJ databases">
        <title>A chromosome-level genome assembly of the parasitoid wasp Eretmocerus hayati.</title>
        <authorList>
            <person name="Zhong Y."/>
            <person name="Liu S."/>
            <person name="Liu Y."/>
        </authorList>
    </citation>
    <scope>NUCLEOTIDE SEQUENCE</scope>
    <source>
        <strain evidence="1">ZJU_SS_LIU_2023</strain>
    </source>
</reference>
<sequence>MPVIIMTGIPCSGKSTRTKELHNFFKSKNKKVDIISEEELMSKASFDRNTLYEDSKKEKLVRGDIKSHAHRLMNDSDVLIIDGSNYIKGYRYELYCTSKQYEVPDSKNRWDSPLFIVNPEDEMPCDKIFSSLFEVKAPKPNMSTQSPPVSANNYLYDMDRVTQEIVTEILSAKQMGVENNIKISKYNVILKNSASAPELAKLRRQFLTYTKMQQTEPGQVPLLFIQYLNKSL</sequence>
<gene>
    <name evidence="1" type="ORF">QAD02_015726</name>
</gene>
<dbReference type="EMBL" id="CM056742">
    <property type="protein sequence ID" value="KAJ8679939.1"/>
    <property type="molecule type" value="Genomic_DNA"/>
</dbReference>
<evidence type="ECO:0000313" key="2">
    <source>
        <dbReference type="Proteomes" id="UP001239111"/>
    </source>
</evidence>
<proteinExistence type="predicted"/>
<name>A0ACC2PBH7_9HYME</name>
<organism evidence="1 2">
    <name type="scientific">Eretmocerus hayati</name>
    <dbReference type="NCBI Taxonomy" id="131215"/>
    <lineage>
        <taxon>Eukaryota</taxon>
        <taxon>Metazoa</taxon>
        <taxon>Ecdysozoa</taxon>
        <taxon>Arthropoda</taxon>
        <taxon>Hexapoda</taxon>
        <taxon>Insecta</taxon>
        <taxon>Pterygota</taxon>
        <taxon>Neoptera</taxon>
        <taxon>Endopterygota</taxon>
        <taxon>Hymenoptera</taxon>
        <taxon>Apocrita</taxon>
        <taxon>Proctotrupomorpha</taxon>
        <taxon>Chalcidoidea</taxon>
        <taxon>Aphelinidae</taxon>
        <taxon>Aphelininae</taxon>
        <taxon>Eretmocerus</taxon>
    </lineage>
</organism>